<dbReference type="GO" id="GO:0004045">
    <property type="term" value="F:peptidyl-tRNA hydrolase activity"/>
    <property type="evidence" value="ECO:0007669"/>
    <property type="project" value="UniProtKB-UniRule"/>
</dbReference>
<dbReference type="Proteomes" id="UP000070069">
    <property type="component" value="Unassembled WGS sequence"/>
</dbReference>
<dbReference type="GO" id="GO:0006515">
    <property type="term" value="P:protein quality control for misfolded or incompletely synthesized proteins"/>
    <property type="evidence" value="ECO:0007669"/>
    <property type="project" value="UniProtKB-UniRule"/>
</dbReference>
<dbReference type="PATRIC" id="fig|203274.3.peg.455"/>
<dbReference type="InterPro" id="IPR001328">
    <property type="entry name" value="Pept_tRNA_hydro"/>
</dbReference>
<evidence type="ECO:0000256" key="4">
    <source>
        <dbReference type="ARBA" id="ARBA00022884"/>
    </source>
</evidence>
<dbReference type="RefSeq" id="WP_066540431.1">
    <property type="nucleotide sequence ID" value="NZ_JHUK01000001.1"/>
</dbReference>
<protein>
    <recommendedName>
        <fullName evidence="6 7">Peptidyl-tRNA hydrolase</fullName>
        <shortName evidence="7">Pth</shortName>
        <ecNumber evidence="1 7">3.1.1.29</ecNumber>
    </recommendedName>
</protein>
<dbReference type="HAMAP" id="MF_00083">
    <property type="entry name" value="Pept_tRNA_hydro_bact"/>
    <property type="match status" value="1"/>
</dbReference>
<dbReference type="GO" id="GO:0005737">
    <property type="term" value="C:cytoplasm"/>
    <property type="evidence" value="ECO:0007669"/>
    <property type="project" value="UniProtKB-SubCell"/>
</dbReference>
<dbReference type="GO" id="GO:0072344">
    <property type="term" value="P:rescue of stalled ribosome"/>
    <property type="evidence" value="ECO:0007669"/>
    <property type="project" value="UniProtKB-UniRule"/>
</dbReference>
<comment type="function">
    <text evidence="7">Hydrolyzes ribosome-free peptidyl-tRNAs (with 1 or more amino acids incorporated), which drop off the ribosome during protein synthesis, or as a result of ribosome stalling.</text>
</comment>
<evidence type="ECO:0000256" key="6">
    <source>
        <dbReference type="ARBA" id="ARBA00050038"/>
    </source>
</evidence>
<gene>
    <name evidence="7 8" type="primary">pth</name>
    <name evidence="8" type="ORF">AXA84_0299</name>
    <name evidence="9" type="ORF">DH96_00720</name>
</gene>
<comment type="function">
    <text evidence="7">Catalyzes the release of premature peptidyl moieties from peptidyl-tRNA molecules trapped in stalled 50S ribosomal subunits, and thus maintains levels of free tRNAs and 50S ribosomes.</text>
</comment>
<feature type="binding site" evidence="7">
    <location>
        <position position="115"/>
    </location>
    <ligand>
        <name>tRNA</name>
        <dbReference type="ChEBI" id="CHEBI:17843"/>
    </ligand>
</feature>
<comment type="subunit">
    <text evidence="7">Monomer.</text>
</comment>
<dbReference type="PANTHER" id="PTHR17224:SF1">
    <property type="entry name" value="PEPTIDYL-TRNA HYDROLASE"/>
    <property type="match status" value="1"/>
</dbReference>
<comment type="subcellular location">
    <subcellularLocation>
        <location evidence="7">Cytoplasm</location>
    </subcellularLocation>
</comment>
<evidence type="ECO:0000313" key="8">
    <source>
        <dbReference type="EMBL" id="KXT29173.1"/>
    </source>
</evidence>
<dbReference type="GO" id="GO:0000049">
    <property type="term" value="F:tRNA binding"/>
    <property type="evidence" value="ECO:0007669"/>
    <property type="project" value="UniProtKB-UniRule"/>
</dbReference>
<dbReference type="PROSITE" id="PS01196">
    <property type="entry name" value="PEPT_TRNA_HYDROL_2"/>
    <property type="match status" value="1"/>
</dbReference>
<dbReference type="EC" id="3.1.1.29" evidence="1 7"/>
<keyword evidence="2 7" id="KW-0820">tRNA-binding</keyword>
<dbReference type="Proteomes" id="UP000249343">
    <property type="component" value="Unassembled WGS sequence"/>
</dbReference>
<feature type="binding site" evidence="7">
    <location>
        <position position="14"/>
    </location>
    <ligand>
        <name>tRNA</name>
        <dbReference type="ChEBI" id="CHEBI:17843"/>
    </ligand>
</feature>
<evidence type="ECO:0000313" key="10">
    <source>
        <dbReference type="Proteomes" id="UP000070069"/>
    </source>
</evidence>
<feature type="site" description="Stabilizes the basic form of H active site to accept a proton" evidence="7">
    <location>
        <position position="94"/>
    </location>
</feature>
<dbReference type="Gene3D" id="3.40.50.1470">
    <property type="entry name" value="Peptidyl-tRNA hydrolase"/>
    <property type="match status" value="1"/>
</dbReference>
<reference evidence="9 11" key="1">
    <citation type="submission" date="2014-04" db="EMBL/GenBank/DDBJ databases">
        <title>Genome study of Napier grass stunt phytoplasma.</title>
        <authorList>
            <person name="Kawicha P."/>
            <person name="Dickinson M."/>
            <person name="Hodgetts J."/>
        </authorList>
    </citation>
    <scope>NUCLEOTIDE SEQUENCE [LARGE SCALE GENOMIC DNA]</scope>
    <source>
        <strain evidence="9 11">NGS-S10</strain>
    </source>
</reference>
<evidence type="ECO:0000313" key="9">
    <source>
        <dbReference type="EMBL" id="RAM58056.1"/>
    </source>
</evidence>
<organism evidence="8 10">
    <name type="scientific">Candidatus Phytoplasma oryzae</name>
    <dbReference type="NCBI Taxonomy" id="203274"/>
    <lineage>
        <taxon>Bacteria</taxon>
        <taxon>Bacillati</taxon>
        <taxon>Mycoplasmatota</taxon>
        <taxon>Mollicutes</taxon>
        <taxon>Acholeplasmatales</taxon>
        <taxon>Acholeplasmataceae</taxon>
        <taxon>Candidatus Phytoplasma</taxon>
        <taxon>16SrXI (Rice yellow dwarf group)</taxon>
    </lineage>
</organism>
<evidence type="ECO:0000256" key="1">
    <source>
        <dbReference type="ARBA" id="ARBA00013260"/>
    </source>
</evidence>
<evidence type="ECO:0000256" key="5">
    <source>
        <dbReference type="ARBA" id="ARBA00038063"/>
    </source>
</evidence>
<keyword evidence="3 7" id="KW-0378">Hydrolase</keyword>
<evidence type="ECO:0000256" key="2">
    <source>
        <dbReference type="ARBA" id="ARBA00022555"/>
    </source>
</evidence>
<keyword evidence="7" id="KW-0963">Cytoplasm</keyword>
<feature type="site" description="Discriminates between blocked and unblocked aminoacyl-tRNA" evidence="7">
    <location>
        <position position="9"/>
    </location>
</feature>
<feature type="active site" description="Proton acceptor" evidence="7">
    <location>
        <position position="19"/>
    </location>
</feature>
<dbReference type="AlphaFoldDB" id="A0A139JQD1"/>
<evidence type="ECO:0000256" key="7">
    <source>
        <dbReference type="HAMAP-Rule" id="MF_00083"/>
    </source>
</evidence>
<evidence type="ECO:0000313" key="11">
    <source>
        <dbReference type="Proteomes" id="UP000249343"/>
    </source>
</evidence>
<dbReference type="CDD" id="cd00462">
    <property type="entry name" value="PTH"/>
    <property type="match status" value="1"/>
</dbReference>
<dbReference type="SUPFAM" id="SSF53178">
    <property type="entry name" value="Peptidyl-tRNA hydrolase-like"/>
    <property type="match status" value="1"/>
</dbReference>
<dbReference type="PANTHER" id="PTHR17224">
    <property type="entry name" value="PEPTIDYL-TRNA HYDROLASE"/>
    <property type="match status" value="1"/>
</dbReference>
<comment type="similarity">
    <text evidence="5 7">Belongs to the PTH family.</text>
</comment>
<feature type="binding site" evidence="7">
    <location>
        <position position="69"/>
    </location>
    <ligand>
        <name>tRNA</name>
        <dbReference type="ChEBI" id="CHEBI:17843"/>
    </ligand>
</feature>
<dbReference type="InterPro" id="IPR018171">
    <property type="entry name" value="Pept_tRNA_hydro_CS"/>
</dbReference>
<dbReference type="OrthoDB" id="9800507at2"/>
<comment type="caution">
    <text evidence="8">The sequence shown here is derived from an EMBL/GenBank/DDBJ whole genome shotgun (WGS) entry which is preliminary data.</text>
</comment>
<proteinExistence type="inferred from homology"/>
<reference evidence="8 10" key="2">
    <citation type="submission" date="2016-02" db="EMBL/GenBank/DDBJ databases">
        <title>A draft genome sequence of Candidatus Phytoplasma oryzae strain Mbita1, the causative agent of Napier Grass stunt disease in Kenya.</title>
        <authorList>
            <person name="Fischer A."/>
            <person name="Santa-Cruz I."/>
            <person name="Wambua L."/>
            <person name="Olds C."/>
            <person name="Midega C."/>
            <person name="Dickinson M."/>
            <person name="Kawicha P."/>
            <person name="Khan Z."/>
            <person name="Masiga D."/>
            <person name="Jores J."/>
            <person name="Bernd S."/>
        </authorList>
    </citation>
    <scope>NUCLEOTIDE SEQUENCE [LARGE SCALE GENOMIC DNA]</scope>
    <source>
        <strain evidence="8">Mbita1</strain>
    </source>
</reference>
<evidence type="ECO:0000256" key="3">
    <source>
        <dbReference type="ARBA" id="ARBA00022801"/>
    </source>
</evidence>
<sequence>MKLIVGLGNPEKKYKYTPHNIGFLMIDYFLEKLKKNNIFLLKKKKNVFSYFFEVDKQKILLFKPQLYMNLSGIEIKKIISLYQINIQDIFVLSDDIYLSLGKFKLKKKSGHGGHNGIKNIIENLNTNNFIRLKIGVGYNSKTKIEEYVLQPLDNEKIKTIMINFDFFSNILINFIRGISFEKLINISREKF</sequence>
<dbReference type="EMBL" id="JHUK01000001">
    <property type="protein sequence ID" value="RAM58056.1"/>
    <property type="molecule type" value="Genomic_DNA"/>
</dbReference>
<name>A0A139JQD1_9MOLU</name>
<dbReference type="NCBIfam" id="TIGR00447">
    <property type="entry name" value="pth"/>
    <property type="match status" value="1"/>
</dbReference>
<dbReference type="Pfam" id="PF01195">
    <property type="entry name" value="Pept_tRNA_hydro"/>
    <property type="match status" value="1"/>
</dbReference>
<dbReference type="InterPro" id="IPR036416">
    <property type="entry name" value="Pept_tRNA_hydro_sf"/>
</dbReference>
<keyword evidence="4 7" id="KW-0694">RNA-binding</keyword>
<accession>A0A139JQD1</accession>
<dbReference type="EMBL" id="LTBM01000009">
    <property type="protein sequence ID" value="KXT29173.1"/>
    <property type="molecule type" value="Genomic_DNA"/>
</dbReference>
<feature type="binding site" evidence="7">
    <location>
        <position position="67"/>
    </location>
    <ligand>
        <name>tRNA</name>
        <dbReference type="ChEBI" id="CHEBI:17843"/>
    </ligand>
</feature>
<keyword evidence="11" id="KW-1185">Reference proteome</keyword>
<comment type="catalytic activity">
    <reaction evidence="7">
        <text>an N-acyl-L-alpha-aminoacyl-tRNA + H2O = an N-acyl-L-amino acid + a tRNA + H(+)</text>
        <dbReference type="Rhea" id="RHEA:54448"/>
        <dbReference type="Rhea" id="RHEA-COMP:10123"/>
        <dbReference type="Rhea" id="RHEA-COMP:13883"/>
        <dbReference type="ChEBI" id="CHEBI:15377"/>
        <dbReference type="ChEBI" id="CHEBI:15378"/>
        <dbReference type="ChEBI" id="CHEBI:59874"/>
        <dbReference type="ChEBI" id="CHEBI:78442"/>
        <dbReference type="ChEBI" id="CHEBI:138191"/>
        <dbReference type="EC" id="3.1.1.29"/>
    </reaction>
</comment>